<accession>A0A934VDX7</accession>
<dbReference type="CDD" id="cd16027">
    <property type="entry name" value="SGSH"/>
    <property type="match status" value="1"/>
</dbReference>
<dbReference type="InterPro" id="IPR052701">
    <property type="entry name" value="GAG_Ulvan_Degrading_Sulfatases"/>
</dbReference>
<organism evidence="4 5">
    <name type="scientific">Luteolibacter yonseiensis</name>
    <dbReference type="NCBI Taxonomy" id="1144680"/>
    <lineage>
        <taxon>Bacteria</taxon>
        <taxon>Pseudomonadati</taxon>
        <taxon>Verrucomicrobiota</taxon>
        <taxon>Verrucomicrobiia</taxon>
        <taxon>Verrucomicrobiales</taxon>
        <taxon>Verrucomicrobiaceae</taxon>
        <taxon>Luteolibacter</taxon>
    </lineage>
</organism>
<keyword evidence="2" id="KW-0732">Signal</keyword>
<feature type="signal peptide" evidence="2">
    <location>
        <begin position="1"/>
        <end position="19"/>
    </location>
</feature>
<evidence type="ECO:0000259" key="3">
    <source>
        <dbReference type="Pfam" id="PF00884"/>
    </source>
</evidence>
<dbReference type="SUPFAM" id="SSF53649">
    <property type="entry name" value="Alkaline phosphatase-like"/>
    <property type="match status" value="1"/>
</dbReference>
<gene>
    <name evidence="4" type="ORF">JIN84_20520</name>
</gene>
<name>A0A934VDX7_9BACT</name>
<dbReference type="PANTHER" id="PTHR43751">
    <property type="entry name" value="SULFATASE"/>
    <property type="match status" value="1"/>
</dbReference>
<dbReference type="EMBL" id="JAENIK010000013">
    <property type="protein sequence ID" value="MBK1818019.1"/>
    <property type="molecule type" value="Genomic_DNA"/>
</dbReference>
<evidence type="ECO:0000313" key="4">
    <source>
        <dbReference type="EMBL" id="MBK1818019.1"/>
    </source>
</evidence>
<comment type="caution">
    <text evidence="4">The sequence shown here is derived from an EMBL/GenBank/DDBJ whole genome shotgun (WGS) entry which is preliminary data.</text>
</comment>
<reference evidence="4" key="1">
    <citation type="submission" date="2021-01" db="EMBL/GenBank/DDBJ databases">
        <title>Modified the classification status of verrucomicrobia.</title>
        <authorList>
            <person name="Feng X."/>
        </authorList>
    </citation>
    <scope>NUCLEOTIDE SEQUENCE</scope>
    <source>
        <strain evidence="4">JCM 18052</strain>
    </source>
</reference>
<dbReference type="Pfam" id="PF00884">
    <property type="entry name" value="Sulfatase"/>
    <property type="match status" value="1"/>
</dbReference>
<dbReference type="InterPro" id="IPR017850">
    <property type="entry name" value="Alkaline_phosphatase_core_sf"/>
</dbReference>
<feature type="region of interest" description="Disordered" evidence="1">
    <location>
        <begin position="515"/>
        <end position="537"/>
    </location>
</feature>
<evidence type="ECO:0000313" key="5">
    <source>
        <dbReference type="Proteomes" id="UP000600139"/>
    </source>
</evidence>
<dbReference type="RefSeq" id="WP_200352974.1">
    <property type="nucleotide sequence ID" value="NZ_BAABHZ010000002.1"/>
</dbReference>
<dbReference type="PANTHER" id="PTHR43751:SF1">
    <property type="entry name" value="SULFATASE ATSG-RELATED"/>
    <property type="match status" value="1"/>
</dbReference>
<evidence type="ECO:0000256" key="2">
    <source>
        <dbReference type="SAM" id="SignalP"/>
    </source>
</evidence>
<dbReference type="InterPro" id="IPR000917">
    <property type="entry name" value="Sulfatase_N"/>
</dbReference>
<dbReference type="Proteomes" id="UP000600139">
    <property type="component" value="Unassembled WGS sequence"/>
</dbReference>
<proteinExistence type="predicted"/>
<keyword evidence="5" id="KW-1185">Reference proteome</keyword>
<feature type="domain" description="Sulfatase N-terminal" evidence="3">
    <location>
        <begin position="26"/>
        <end position="343"/>
    </location>
</feature>
<sequence length="537" mass="59211">MKTLLHFALLLTFAALCKAAPDAKRPNVLFIFADDWGRYAGIYHKNAAPGSPLSALNAFVKTPNFDAIASQGVLFRNAHVNAPSCTPCRSSLLSGQYFWRTGRGAILRGAVWDPAIPSFPLLLRDSGYSIGKSYKVWSPGTPVDAPFDGQKYNYQVASRRFGQFSQHVTKLIGNGRSSDAAKQELYDEVRGNFRLFLDKRDHSQPFHYWFGPTNTHRAWEKGSGKALWNIDPDSLKGKLPPFLPDVPEVREDLADYLGEVAALDAAIGTVIDELKKSGEYDNTLIIISGDHGAPGFPNGKCNLYTFGTGVSLSISGPGVKGGRVVDDFVNLTDLAPTILEAAQVPVPAAVTGRSLWSILRSEKSGQVDPAWTWTVTGRERHVAEAREGYLPYPQRAIHSGQHLYIINFKPDRYPMGRFDLLDTESAKLTPGLILKETRSVIADIDAGPTKSWLIANRSTPQGKPFFDRAFDKRPREELYDLAKDPYETVNVASDPAYAAIRKDLETRLLAELKRTGDPRLENDGAYFENPPLSGPAD</sequence>
<protein>
    <submittedName>
        <fullName evidence="4">Sulfatase</fullName>
    </submittedName>
</protein>
<dbReference type="Gene3D" id="3.40.720.10">
    <property type="entry name" value="Alkaline Phosphatase, subunit A"/>
    <property type="match status" value="1"/>
</dbReference>
<evidence type="ECO:0000256" key="1">
    <source>
        <dbReference type="SAM" id="MobiDB-lite"/>
    </source>
</evidence>
<feature type="chain" id="PRO_5037047605" evidence="2">
    <location>
        <begin position="20"/>
        <end position="537"/>
    </location>
</feature>
<dbReference type="AlphaFoldDB" id="A0A934VDX7"/>